<accession>A0A5J5A0L2</accession>
<dbReference type="OrthoDB" id="765404at2759"/>
<proteinExistence type="predicted"/>
<keyword evidence="2" id="KW-1185">Reference proteome</keyword>
<evidence type="ECO:0000313" key="1">
    <source>
        <dbReference type="EMBL" id="KAA8523839.1"/>
    </source>
</evidence>
<evidence type="ECO:0000313" key="2">
    <source>
        <dbReference type="Proteomes" id="UP000325577"/>
    </source>
</evidence>
<organism evidence="1 2">
    <name type="scientific">Nyssa sinensis</name>
    <dbReference type="NCBI Taxonomy" id="561372"/>
    <lineage>
        <taxon>Eukaryota</taxon>
        <taxon>Viridiplantae</taxon>
        <taxon>Streptophyta</taxon>
        <taxon>Embryophyta</taxon>
        <taxon>Tracheophyta</taxon>
        <taxon>Spermatophyta</taxon>
        <taxon>Magnoliopsida</taxon>
        <taxon>eudicotyledons</taxon>
        <taxon>Gunneridae</taxon>
        <taxon>Pentapetalae</taxon>
        <taxon>asterids</taxon>
        <taxon>Cornales</taxon>
        <taxon>Nyssaceae</taxon>
        <taxon>Nyssa</taxon>
    </lineage>
</organism>
<name>A0A5J5A0L2_9ASTE</name>
<protein>
    <submittedName>
        <fullName evidence="1">Uncharacterized protein</fullName>
    </submittedName>
</protein>
<reference evidence="1 2" key="1">
    <citation type="submission" date="2019-09" db="EMBL/GenBank/DDBJ databases">
        <title>A chromosome-level genome assembly of the Chinese tupelo Nyssa sinensis.</title>
        <authorList>
            <person name="Yang X."/>
            <person name="Kang M."/>
            <person name="Yang Y."/>
            <person name="Xiong H."/>
            <person name="Wang M."/>
            <person name="Zhang Z."/>
            <person name="Wang Z."/>
            <person name="Wu H."/>
            <person name="Ma T."/>
            <person name="Liu J."/>
            <person name="Xi Z."/>
        </authorList>
    </citation>
    <scope>NUCLEOTIDE SEQUENCE [LARGE SCALE GENOMIC DNA]</scope>
    <source>
        <strain evidence="1">J267</strain>
        <tissue evidence="1">Leaf</tissue>
    </source>
</reference>
<dbReference type="EMBL" id="CM018047">
    <property type="protein sequence ID" value="KAA8523839.1"/>
    <property type="molecule type" value="Genomic_DNA"/>
</dbReference>
<sequence>MGIWDFINPTTDALKRNAPDLTPVKDACLSSYSYSRTAVTKVNNAVMDKFIHGLNQHLPDDEGRDKIGRFSKNLAKNAADYAWHEGLKCVPGGDAIHKIVSRTVRDEMAFQAKMGTPEKESSGFGKTFEQAEIRKCNVELGSGNAVLDSNANKKPEDLIRIFMMKEYIGNQILCDLIIREGRRGTNWK</sequence>
<gene>
    <name evidence="1" type="ORF">F0562_010262</name>
</gene>
<dbReference type="AlphaFoldDB" id="A0A5J5A0L2"/>
<dbReference type="Proteomes" id="UP000325577">
    <property type="component" value="Linkage Group LG4"/>
</dbReference>